<accession>A0A067K6Z7</accession>
<dbReference type="InterPro" id="IPR008808">
    <property type="entry name" value="Powdery_mildew-R_dom"/>
</dbReference>
<sequence length="348" mass="38745">MISSAALGAGLELVFGNFIRIILEVLRGNALFRKTLEDLEDLLQSFLPSIRRMDSLNREFDRPEEIDGLKDLIKKGEALVIKCSKIHKNDYVRKPFYIKKLTKLEESIRRYVITTLQLYQSSNIKEGLYEVKLISTKISSLSIGAYSGGNVGGMSGKSGFVGVCSPPGLKIKPVGLEIPLKDLKEKLLKDDDMPQLQVIVVSAPGGCGKSTLAKALCHDTDVYDKYKSNIFFVVVSKSPNLMVIVQGLFQHLNQMEPDFLSEKDALNQLENLLRSIGPDPILLVLDDVWSGAEPLVEKLTFPIPGYKILVTSRFEFPLLGSSYKLRTLSNADAITLFQMGTHTDQMKM</sequence>
<protein>
    <recommendedName>
        <fullName evidence="3">RPW8 domain-containing protein</fullName>
    </recommendedName>
</protein>
<dbReference type="GO" id="GO:0006952">
    <property type="term" value="P:defense response"/>
    <property type="evidence" value="ECO:0007669"/>
    <property type="project" value="UniProtKB-KW"/>
</dbReference>
<dbReference type="Pfam" id="PF00931">
    <property type="entry name" value="NB-ARC"/>
    <property type="match status" value="1"/>
</dbReference>
<dbReference type="KEGG" id="jcu:105639660"/>
<evidence type="ECO:0000313" key="5">
    <source>
        <dbReference type="Proteomes" id="UP000027138"/>
    </source>
</evidence>
<dbReference type="OrthoDB" id="2016095at2759"/>
<dbReference type="Gene3D" id="3.40.50.300">
    <property type="entry name" value="P-loop containing nucleotide triphosphate hydrolases"/>
    <property type="match status" value="1"/>
</dbReference>
<gene>
    <name evidence="4" type="ORF">JCGZ_12343</name>
</gene>
<reference evidence="4 5" key="1">
    <citation type="journal article" date="2014" name="PLoS ONE">
        <title>Global Analysis of Gene Expression Profiles in Physic Nut (Jatropha curcas L.) Seedlings Exposed to Salt Stress.</title>
        <authorList>
            <person name="Zhang L."/>
            <person name="Zhang C."/>
            <person name="Wu P."/>
            <person name="Chen Y."/>
            <person name="Li M."/>
            <person name="Jiang H."/>
            <person name="Wu G."/>
        </authorList>
    </citation>
    <scope>NUCLEOTIDE SEQUENCE [LARGE SCALE GENOMIC DNA]</scope>
    <source>
        <strain evidence="5">cv. GZQX0401</strain>
        <tissue evidence="4">Young leaves</tissue>
    </source>
</reference>
<evidence type="ECO:0000256" key="1">
    <source>
        <dbReference type="ARBA" id="ARBA00008894"/>
    </source>
</evidence>
<dbReference type="GO" id="GO:0043531">
    <property type="term" value="F:ADP binding"/>
    <property type="evidence" value="ECO:0007669"/>
    <property type="project" value="InterPro"/>
</dbReference>
<name>A0A067K6Z7_JATCU</name>
<dbReference type="PANTHER" id="PTHR36766">
    <property type="entry name" value="PLANT BROAD-SPECTRUM MILDEW RESISTANCE PROTEIN RPW8"/>
    <property type="match status" value="1"/>
</dbReference>
<evidence type="ECO:0000313" key="4">
    <source>
        <dbReference type="EMBL" id="KDP31882.1"/>
    </source>
</evidence>
<evidence type="ECO:0000259" key="3">
    <source>
        <dbReference type="PROSITE" id="PS51153"/>
    </source>
</evidence>
<dbReference type="SUPFAM" id="SSF52540">
    <property type="entry name" value="P-loop containing nucleoside triphosphate hydrolases"/>
    <property type="match status" value="1"/>
</dbReference>
<feature type="domain" description="RPW8" evidence="3">
    <location>
        <begin position="1"/>
        <end position="150"/>
    </location>
</feature>
<organism evidence="4 5">
    <name type="scientific">Jatropha curcas</name>
    <name type="common">Barbados nut</name>
    <dbReference type="NCBI Taxonomy" id="180498"/>
    <lineage>
        <taxon>Eukaryota</taxon>
        <taxon>Viridiplantae</taxon>
        <taxon>Streptophyta</taxon>
        <taxon>Embryophyta</taxon>
        <taxon>Tracheophyta</taxon>
        <taxon>Spermatophyta</taxon>
        <taxon>Magnoliopsida</taxon>
        <taxon>eudicotyledons</taxon>
        <taxon>Gunneridae</taxon>
        <taxon>Pentapetalae</taxon>
        <taxon>rosids</taxon>
        <taxon>fabids</taxon>
        <taxon>Malpighiales</taxon>
        <taxon>Euphorbiaceae</taxon>
        <taxon>Crotonoideae</taxon>
        <taxon>Jatropheae</taxon>
        <taxon>Jatropha</taxon>
    </lineage>
</organism>
<dbReference type="InterPro" id="IPR027417">
    <property type="entry name" value="P-loop_NTPase"/>
</dbReference>
<dbReference type="Proteomes" id="UP000027138">
    <property type="component" value="Unassembled WGS sequence"/>
</dbReference>
<dbReference type="AlphaFoldDB" id="A0A067K6Z7"/>
<dbReference type="Pfam" id="PF05659">
    <property type="entry name" value="RPW8"/>
    <property type="match status" value="1"/>
</dbReference>
<dbReference type="InterPro" id="IPR002182">
    <property type="entry name" value="NB-ARC"/>
</dbReference>
<keyword evidence="2" id="KW-0611">Plant defense</keyword>
<comment type="similarity">
    <text evidence="1">Belongs to the disease resistance NB-LRR family.</text>
</comment>
<proteinExistence type="inferred from homology"/>
<keyword evidence="5" id="KW-1185">Reference proteome</keyword>
<dbReference type="PANTHER" id="PTHR36766:SF68">
    <property type="entry name" value="RPW8 DOMAIN-CONTAINING PROTEIN"/>
    <property type="match status" value="1"/>
</dbReference>
<evidence type="ECO:0000256" key="2">
    <source>
        <dbReference type="ARBA" id="ARBA00022821"/>
    </source>
</evidence>
<dbReference type="EMBL" id="KK914593">
    <property type="protein sequence ID" value="KDP31882.1"/>
    <property type="molecule type" value="Genomic_DNA"/>
</dbReference>
<dbReference type="PROSITE" id="PS51153">
    <property type="entry name" value="RPW8"/>
    <property type="match status" value="1"/>
</dbReference>